<dbReference type="InterPro" id="IPR029045">
    <property type="entry name" value="ClpP/crotonase-like_dom_sf"/>
</dbReference>
<dbReference type="Pfam" id="PF00378">
    <property type="entry name" value="ECH_1"/>
    <property type="match status" value="1"/>
</dbReference>
<dbReference type="STRING" id="329046.A0A1Y2C3I4"/>
<dbReference type="EMBL" id="MCGO01000031">
    <property type="protein sequence ID" value="ORY41600.1"/>
    <property type="molecule type" value="Genomic_DNA"/>
</dbReference>
<dbReference type="PROSITE" id="PS00166">
    <property type="entry name" value="ENOYL_COA_HYDRATASE"/>
    <property type="match status" value="1"/>
</dbReference>
<organism evidence="3 4">
    <name type="scientific">Rhizoclosmatium globosum</name>
    <dbReference type="NCBI Taxonomy" id="329046"/>
    <lineage>
        <taxon>Eukaryota</taxon>
        <taxon>Fungi</taxon>
        <taxon>Fungi incertae sedis</taxon>
        <taxon>Chytridiomycota</taxon>
        <taxon>Chytridiomycota incertae sedis</taxon>
        <taxon>Chytridiomycetes</taxon>
        <taxon>Chytridiales</taxon>
        <taxon>Chytriomycetaceae</taxon>
        <taxon>Rhizoclosmatium</taxon>
    </lineage>
</organism>
<keyword evidence="4" id="KW-1185">Reference proteome</keyword>
<proteinExistence type="inferred from homology"/>
<evidence type="ECO:0000256" key="2">
    <source>
        <dbReference type="RuleBase" id="RU003707"/>
    </source>
</evidence>
<dbReference type="CDD" id="cd06558">
    <property type="entry name" value="crotonase-like"/>
    <property type="match status" value="1"/>
</dbReference>
<dbReference type="SUPFAM" id="SSF52096">
    <property type="entry name" value="ClpP/crotonase"/>
    <property type="match status" value="1"/>
</dbReference>
<dbReference type="NCBIfam" id="NF006108">
    <property type="entry name" value="PRK08259.1"/>
    <property type="match status" value="1"/>
</dbReference>
<dbReference type="Gene3D" id="3.90.226.10">
    <property type="entry name" value="2-enoyl-CoA Hydratase, Chain A, domain 1"/>
    <property type="match status" value="1"/>
</dbReference>
<comment type="caution">
    <text evidence="3">The sequence shown here is derived from an EMBL/GenBank/DDBJ whole genome shotgun (WGS) entry which is preliminary data.</text>
</comment>
<evidence type="ECO:0000256" key="1">
    <source>
        <dbReference type="ARBA" id="ARBA00005254"/>
    </source>
</evidence>
<dbReference type="InterPro" id="IPR001753">
    <property type="entry name" value="Enoyl-CoA_hydra/iso"/>
</dbReference>
<keyword evidence="3" id="KW-0413">Isomerase</keyword>
<evidence type="ECO:0000313" key="4">
    <source>
        <dbReference type="Proteomes" id="UP000193642"/>
    </source>
</evidence>
<dbReference type="OrthoDB" id="2018133at2759"/>
<gene>
    <name evidence="3" type="ORF">BCR33DRAFT_718758</name>
</gene>
<dbReference type="PANTHER" id="PTHR43802:SF1">
    <property type="entry name" value="IP11341P-RELATED"/>
    <property type="match status" value="1"/>
</dbReference>
<dbReference type="Proteomes" id="UP000193642">
    <property type="component" value="Unassembled WGS sequence"/>
</dbReference>
<dbReference type="GO" id="GO:0016853">
    <property type="term" value="F:isomerase activity"/>
    <property type="evidence" value="ECO:0007669"/>
    <property type="project" value="UniProtKB-KW"/>
</dbReference>
<sequence>MRQKSIETERQGHVLIVWICRPSQRNAVDRETARLLEAALVEFERDESMRVAILTGRGGVFCAGADLKGVVGVQGEANIVSEDMNEAGPMGPTRLRLTKPVIAAIEGFAVAGGLELAIWCDLRVASEVATLGVFCRMRGVPLIDGGTVRLPPLIGLSNAMDLVLTGRSVSAAEAKGMGLVNWVVPEGLALSKALEVAKLIAAHPQTCMRNDRLSMLDSVYGGSWLNGNSKTHESESSKGILNVRGAERDAMQQELLYGIQSMGIPEFGDAIKLFLNKSKL</sequence>
<dbReference type="PANTHER" id="PTHR43802">
    <property type="entry name" value="ENOYL-COA HYDRATASE"/>
    <property type="match status" value="1"/>
</dbReference>
<dbReference type="InterPro" id="IPR018376">
    <property type="entry name" value="Enoyl-CoA_hyd/isom_CS"/>
</dbReference>
<name>A0A1Y2C3I4_9FUNG</name>
<dbReference type="AlphaFoldDB" id="A0A1Y2C3I4"/>
<comment type="similarity">
    <text evidence="1 2">Belongs to the enoyl-CoA hydratase/isomerase family.</text>
</comment>
<evidence type="ECO:0000313" key="3">
    <source>
        <dbReference type="EMBL" id="ORY41600.1"/>
    </source>
</evidence>
<accession>A0A1Y2C3I4</accession>
<reference evidence="3 4" key="1">
    <citation type="submission" date="2016-07" db="EMBL/GenBank/DDBJ databases">
        <title>Pervasive Adenine N6-methylation of Active Genes in Fungi.</title>
        <authorList>
            <consortium name="DOE Joint Genome Institute"/>
            <person name="Mondo S.J."/>
            <person name="Dannebaum R.O."/>
            <person name="Kuo R.C."/>
            <person name="Labutti K."/>
            <person name="Haridas S."/>
            <person name="Kuo A."/>
            <person name="Salamov A."/>
            <person name="Ahrendt S.R."/>
            <person name="Lipzen A."/>
            <person name="Sullivan W."/>
            <person name="Andreopoulos W.B."/>
            <person name="Clum A."/>
            <person name="Lindquist E."/>
            <person name="Daum C."/>
            <person name="Ramamoorthy G.K."/>
            <person name="Gryganskyi A."/>
            <person name="Culley D."/>
            <person name="Magnuson J.K."/>
            <person name="James T.Y."/>
            <person name="O'Malley M.A."/>
            <person name="Stajich J.E."/>
            <person name="Spatafora J.W."/>
            <person name="Visel A."/>
            <person name="Grigoriev I.V."/>
        </authorList>
    </citation>
    <scope>NUCLEOTIDE SEQUENCE [LARGE SCALE GENOMIC DNA]</scope>
    <source>
        <strain evidence="3 4">JEL800</strain>
    </source>
</reference>
<protein>
    <submittedName>
        <fullName evidence="3">Enoyl-CoA hydratase/isomerase</fullName>
    </submittedName>
</protein>